<dbReference type="Pfam" id="PF26369">
    <property type="entry name" value="UPF0426"/>
    <property type="match status" value="1"/>
</dbReference>
<proteinExistence type="predicted"/>
<dbReference type="InParanoid" id="A0A7I4F9Z8"/>
<dbReference type="KEGG" id="ppp:112295787"/>
<dbReference type="PANTHER" id="PTHR35996:SF1">
    <property type="entry name" value="OS04G0528100 PROTEIN"/>
    <property type="match status" value="1"/>
</dbReference>
<evidence type="ECO:0000256" key="1">
    <source>
        <dbReference type="SAM" id="Phobius"/>
    </source>
</evidence>
<protein>
    <submittedName>
        <fullName evidence="2">Uncharacterized protein</fullName>
    </submittedName>
</protein>
<dbReference type="EnsemblPlants" id="Pp3c19_21970V3.2">
    <property type="protein sequence ID" value="Pp3c19_21970V3.2"/>
    <property type="gene ID" value="Pp3c19_21970"/>
</dbReference>
<keyword evidence="1" id="KW-1133">Transmembrane helix</keyword>
<keyword evidence="1" id="KW-0812">Transmembrane</keyword>
<dbReference type="GeneID" id="112295787"/>
<dbReference type="Proteomes" id="UP000006727">
    <property type="component" value="Chromosome 19"/>
</dbReference>
<dbReference type="EMBL" id="ABEU02000019">
    <property type="status" value="NOT_ANNOTATED_CDS"/>
    <property type="molecule type" value="Genomic_DNA"/>
</dbReference>
<dbReference type="RefSeq" id="XP_024403501.1">
    <property type="nucleotide sequence ID" value="XM_024547733.2"/>
</dbReference>
<dbReference type="PANTHER" id="PTHR35996">
    <property type="entry name" value="OSJNBA0038O10.25 PROTEIN"/>
    <property type="match status" value="1"/>
</dbReference>
<feature type="transmembrane region" description="Helical" evidence="1">
    <location>
        <begin position="46"/>
        <end position="67"/>
    </location>
</feature>
<dbReference type="AlphaFoldDB" id="A0A7I4F9Z8"/>
<keyword evidence="3" id="KW-1185">Reference proteome</keyword>
<gene>
    <name evidence="2" type="primary">LOC112295787</name>
</gene>
<accession>A0A7I4F9Z8</accession>
<dbReference type="Gramene" id="Pp3c19_21970V3.2">
    <property type="protein sequence ID" value="Pp3c19_21970V3.2"/>
    <property type="gene ID" value="Pp3c19_21970"/>
</dbReference>
<evidence type="ECO:0000313" key="3">
    <source>
        <dbReference type="Proteomes" id="UP000006727"/>
    </source>
</evidence>
<reference evidence="2 3" key="2">
    <citation type="journal article" date="2018" name="Plant J.">
        <title>The Physcomitrella patens chromosome-scale assembly reveals moss genome structure and evolution.</title>
        <authorList>
            <person name="Lang D."/>
            <person name="Ullrich K.K."/>
            <person name="Murat F."/>
            <person name="Fuchs J."/>
            <person name="Jenkins J."/>
            <person name="Haas F.B."/>
            <person name="Piednoel M."/>
            <person name="Gundlach H."/>
            <person name="Van Bel M."/>
            <person name="Meyberg R."/>
            <person name="Vives C."/>
            <person name="Morata J."/>
            <person name="Symeonidi A."/>
            <person name="Hiss M."/>
            <person name="Muchero W."/>
            <person name="Kamisugi Y."/>
            <person name="Saleh O."/>
            <person name="Blanc G."/>
            <person name="Decker E.L."/>
            <person name="van Gessel N."/>
            <person name="Grimwood J."/>
            <person name="Hayes R.D."/>
            <person name="Graham S.W."/>
            <person name="Gunter L.E."/>
            <person name="McDaniel S.F."/>
            <person name="Hoernstein S.N.W."/>
            <person name="Larsson A."/>
            <person name="Li F.W."/>
            <person name="Perroud P.F."/>
            <person name="Phillips J."/>
            <person name="Ranjan P."/>
            <person name="Rokshar D.S."/>
            <person name="Rothfels C.J."/>
            <person name="Schneider L."/>
            <person name="Shu S."/>
            <person name="Stevenson D.W."/>
            <person name="Thummler F."/>
            <person name="Tillich M."/>
            <person name="Villarreal Aguilar J.C."/>
            <person name="Widiez T."/>
            <person name="Wong G.K."/>
            <person name="Wymore A."/>
            <person name="Zhang Y."/>
            <person name="Zimmer A.D."/>
            <person name="Quatrano R.S."/>
            <person name="Mayer K.F.X."/>
            <person name="Goodstein D."/>
            <person name="Casacuberta J.M."/>
            <person name="Vandepoele K."/>
            <person name="Reski R."/>
            <person name="Cuming A.C."/>
            <person name="Tuskan G.A."/>
            <person name="Maumus F."/>
            <person name="Salse J."/>
            <person name="Schmutz J."/>
            <person name="Rensing S.A."/>
        </authorList>
    </citation>
    <scope>NUCLEOTIDE SEQUENCE [LARGE SCALE GENOMIC DNA]</scope>
    <source>
        <strain evidence="2 3">cv. Gransden 2004</strain>
    </source>
</reference>
<evidence type="ECO:0000313" key="2">
    <source>
        <dbReference type="EnsemblPlants" id="Pp3c19_21970V3.2"/>
    </source>
</evidence>
<sequence length="196" mass="21390">MSSFRSPLSISVSPSLGVRLCPFPSFPILQTLFLASASFAQFLFSILPYGVVTASLGTLFTVFVNFGRSWKLQTIRRNKTLQSVLFPVLQLAFCGLRAAPCVRHTKVFRLGCGKKSPASQSIKAVLNPLDDPILKEAMKEPIAFLGGMFAGLLRLDLNEEPLKDWVAKTAEAAGIDINDNQAVDSDDSIPEDIQID</sequence>
<keyword evidence="1" id="KW-0472">Membrane</keyword>
<organism evidence="2 3">
    <name type="scientific">Physcomitrium patens</name>
    <name type="common">Spreading-leaved earth moss</name>
    <name type="synonym">Physcomitrella patens</name>
    <dbReference type="NCBI Taxonomy" id="3218"/>
    <lineage>
        <taxon>Eukaryota</taxon>
        <taxon>Viridiplantae</taxon>
        <taxon>Streptophyta</taxon>
        <taxon>Embryophyta</taxon>
        <taxon>Bryophyta</taxon>
        <taxon>Bryophytina</taxon>
        <taxon>Bryopsida</taxon>
        <taxon>Funariidae</taxon>
        <taxon>Funariales</taxon>
        <taxon>Funariaceae</taxon>
        <taxon>Physcomitrium</taxon>
    </lineage>
</organism>
<dbReference type="InterPro" id="IPR040278">
    <property type="entry name" value="UPF0426"/>
</dbReference>
<dbReference type="OrthoDB" id="784484at2759"/>
<reference evidence="2" key="3">
    <citation type="submission" date="2020-12" db="UniProtKB">
        <authorList>
            <consortium name="EnsemblPlants"/>
        </authorList>
    </citation>
    <scope>IDENTIFICATION</scope>
</reference>
<name>A0A7I4F9Z8_PHYPA</name>
<reference evidence="2 3" key="1">
    <citation type="journal article" date="2008" name="Science">
        <title>The Physcomitrella genome reveals evolutionary insights into the conquest of land by plants.</title>
        <authorList>
            <person name="Rensing S."/>
            <person name="Lang D."/>
            <person name="Zimmer A."/>
            <person name="Terry A."/>
            <person name="Salamov A."/>
            <person name="Shapiro H."/>
            <person name="Nishiyama T."/>
            <person name="Perroud P.-F."/>
            <person name="Lindquist E."/>
            <person name="Kamisugi Y."/>
            <person name="Tanahashi T."/>
            <person name="Sakakibara K."/>
            <person name="Fujita T."/>
            <person name="Oishi K."/>
            <person name="Shin-I T."/>
            <person name="Kuroki Y."/>
            <person name="Toyoda A."/>
            <person name="Suzuki Y."/>
            <person name="Hashimoto A."/>
            <person name="Yamaguchi K."/>
            <person name="Sugano A."/>
            <person name="Kohara Y."/>
            <person name="Fujiyama A."/>
            <person name="Anterola A."/>
            <person name="Aoki S."/>
            <person name="Ashton N."/>
            <person name="Barbazuk W.B."/>
            <person name="Barker E."/>
            <person name="Bennetzen J."/>
            <person name="Bezanilla M."/>
            <person name="Blankenship R."/>
            <person name="Cho S.H."/>
            <person name="Dutcher S."/>
            <person name="Estelle M."/>
            <person name="Fawcett J.A."/>
            <person name="Gundlach H."/>
            <person name="Hanada K."/>
            <person name="Heyl A."/>
            <person name="Hicks K.A."/>
            <person name="Hugh J."/>
            <person name="Lohr M."/>
            <person name="Mayer K."/>
            <person name="Melkozernov A."/>
            <person name="Murata T."/>
            <person name="Nelson D."/>
            <person name="Pils B."/>
            <person name="Prigge M."/>
            <person name="Reiss B."/>
            <person name="Renner T."/>
            <person name="Rombauts S."/>
            <person name="Rushton P."/>
            <person name="Sanderfoot A."/>
            <person name="Schween G."/>
            <person name="Shiu S.-H."/>
            <person name="Stueber K."/>
            <person name="Theodoulou F.L."/>
            <person name="Tu H."/>
            <person name="Van de Peer Y."/>
            <person name="Verrier P.J."/>
            <person name="Waters E."/>
            <person name="Wood A."/>
            <person name="Yang L."/>
            <person name="Cove D."/>
            <person name="Cuming A."/>
            <person name="Hasebe M."/>
            <person name="Lucas S."/>
            <person name="Mishler D.B."/>
            <person name="Reski R."/>
            <person name="Grigoriev I."/>
            <person name="Quatrano R.S."/>
            <person name="Boore J.L."/>
        </authorList>
    </citation>
    <scope>NUCLEOTIDE SEQUENCE [LARGE SCALE GENOMIC DNA]</scope>
    <source>
        <strain evidence="2 3">cv. Gransden 2004</strain>
    </source>
</reference>